<proteinExistence type="predicted"/>
<dbReference type="InterPro" id="IPR036374">
    <property type="entry name" value="OxRdtase_Mopterin-bd_sf"/>
</dbReference>
<organism evidence="2 3">
    <name type="scientific">Phyllobacterium pellucidum</name>
    <dbReference type="NCBI Taxonomy" id="2740464"/>
    <lineage>
        <taxon>Bacteria</taxon>
        <taxon>Pseudomonadati</taxon>
        <taxon>Pseudomonadota</taxon>
        <taxon>Alphaproteobacteria</taxon>
        <taxon>Hyphomicrobiales</taxon>
        <taxon>Phyllobacteriaceae</taxon>
        <taxon>Phyllobacterium</taxon>
    </lineage>
</organism>
<dbReference type="PANTHER" id="PTHR43032">
    <property type="entry name" value="PROTEIN-METHIONINE-SULFOXIDE REDUCTASE"/>
    <property type="match status" value="1"/>
</dbReference>
<dbReference type="PROSITE" id="PS51257">
    <property type="entry name" value="PROKAR_LIPOPROTEIN"/>
    <property type="match status" value="1"/>
</dbReference>
<evidence type="ECO:0000259" key="1">
    <source>
        <dbReference type="Pfam" id="PF00174"/>
    </source>
</evidence>
<comment type="caution">
    <text evidence="2">The sequence shown here is derived from an EMBL/GenBank/DDBJ whole genome shotgun (WGS) entry which is preliminary data.</text>
</comment>
<dbReference type="PANTHER" id="PTHR43032:SF2">
    <property type="entry name" value="BLL0505 PROTEIN"/>
    <property type="match status" value="1"/>
</dbReference>
<dbReference type="Pfam" id="PF00174">
    <property type="entry name" value="Oxidored_molyb"/>
    <property type="match status" value="1"/>
</dbReference>
<feature type="domain" description="Oxidoreductase molybdopterin-binding" evidence="1">
    <location>
        <begin position="90"/>
        <end position="234"/>
    </location>
</feature>
<evidence type="ECO:0000313" key="2">
    <source>
        <dbReference type="EMBL" id="NTS32077.1"/>
    </source>
</evidence>
<dbReference type="Gene3D" id="3.90.420.10">
    <property type="entry name" value="Oxidoreductase, molybdopterin-binding domain"/>
    <property type="match status" value="1"/>
</dbReference>
<dbReference type="EMBL" id="JABUMX010000002">
    <property type="protein sequence ID" value="NTS32077.1"/>
    <property type="molecule type" value="Genomic_DNA"/>
</dbReference>
<evidence type="ECO:0000313" key="3">
    <source>
        <dbReference type="Proteomes" id="UP000550508"/>
    </source>
</evidence>
<dbReference type="PROSITE" id="PS51318">
    <property type="entry name" value="TAT"/>
    <property type="match status" value="1"/>
</dbReference>
<protein>
    <submittedName>
        <fullName evidence="2">Molybdopterin-dependent oxidoreductase</fullName>
    </submittedName>
</protein>
<name>A0A849VV71_9HYPH</name>
<sequence>MSIDLTRRRFLIGSSVAATGLLTGCDALVQSTTVNDILQRAESLTMGAQRLLMGHQPLAREFSEADLSPVFKPNGTSEPGSEEYAQLRETNFADWKLVVNGMVQRPLELSLADLKAMPSRTQITRHDCVEGWSAIGKWTGVPLGLILEKAGLAPGARYAVFYCADELEQTLDGSGKYYESIDLVDAWHPQTILAYAMNGKELEVAHGAPLRLRVERQLGYKHAKYVMRIELTDSFRGIWGGKGGFWEDRGYEWYAGI</sequence>
<gene>
    <name evidence="2" type="ORF">HQ945_12505</name>
</gene>
<accession>A0A849VV71</accession>
<dbReference type="SUPFAM" id="SSF56524">
    <property type="entry name" value="Oxidoreductase molybdopterin-binding domain"/>
    <property type="match status" value="1"/>
</dbReference>
<dbReference type="RefSeq" id="WP_091923929.1">
    <property type="nucleotide sequence ID" value="NZ_CP088292.1"/>
</dbReference>
<dbReference type="InterPro" id="IPR000572">
    <property type="entry name" value="OxRdtase_Mopterin-bd_dom"/>
</dbReference>
<dbReference type="InterPro" id="IPR006311">
    <property type="entry name" value="TAT_signal"/>
</dbReference>
<dbReference type="Proteomes" id="UP000550508">
    <property type="component" value="Unassembled WGS sequence"/>
</dbReference>
<reference evidence="2 3" key="1">
    <citation type="submission" date="2020-05" db="EMBL/GenBank/DDBJ databases">
        <authorList>
            <person name="Kim M.K."/>
        </authorList>
    </citation>
    <scope>NUCLEOTIDE SEQUENCE [LARGE SCALE GENOMIC DNA]</scope>
    <source>
        <strain evidence="2 3">BT25</strain>
    </source>
</reference>
<dbReference type="AlphaFoldDB" id="A0A849VV71"/>
<dbReference type="CDD" id="cd02108">
    <property type="entry name" value="bact_SO_family_Moco"/>
    <property type="match status" value="1"/>
</dbReference>
<keyword evidence="3" id="KW-1185">Reference proteome</keyword>